<feature type="active site" evidence="9">
    <location>
        <position position="319"/>
    </location>
</feature>
<dbReference type="PROSITE" id="PS01231">
    <property type="entry name" value="TRMA_2"/>
    <property type="match status" value="1"/>
</dbReference>
<evidence type="ECO:0000256" key="4">
    <source>
        <dbReference type="ARBA" id="ARBA00022694"/>
    </source>
</evidence>
<keyword evidence="1 7" id="KW-0489">Methyltransferase</keyword>
<accession>A0A918K6V8</accession>
<comment type="caution">
    <text evidence="10">The sequence shown here is derived from an EMBL/GenBank/DDBJ whole genome shotgun (WGS) entry which is preliminary data.</text>
</comment>
<dbReference type="GO" id="GO:0019843">
    <property type="term" value="F:rRNA binding"/>
    <property type="evidence" value="ECO:0007669"/>
    <property type="project" value="TreeGrafter"/>
</dbReference>
<evidence type="ECO:0000256" key="7">
    <source>
        <dbReference type="HAMAP-Rule" id="MF_01011"/>
    </source>
</evidence>
<feature type="active site" description="Nucleophile" evidence="7 8">
    <location>
        <position position="319"/>
    </location>
</feature>
<dbReference type="SUPFAM" id="SSF53335">
    <property type="entry name" value="S-adenosyl-L-methionine-dependent methyltransferases"/>
    <property type="match status" value="1"/>
</dbReference>
<dbReference type="InterPro" id="IPR029063">
    <property type="entry name" value="SAM-dependent_MTases_sf"/>
</dbReference>
<name>A0A918K6V8_9GAMM</name>
<keyword evidence="2 7" id="KW-0808">Transferase</keyword>
<sequence length="361" mass="41997">MPFPFNPDQYDQQLHDKLIALRDLFDPETLPEVDVYPSRPEHYRMRAEFKLWHDGDESWYAMFNPAEPKKPIRVDEFPVGSRLINDLMGRVRDAVHQDDQLRRRLFQVEFLTTQEGDALITLIYHKKLDEAWEERGRHWQEVWGFPVIGRARKQRLVLSRDYVNETLEINGRRYRFRQYENSFTQPNAGVCEQMVGWAQRHTEGSRGDLLELYCGNGNFSIPLAGHFRKALGTEISRVSVNSAQHNIEANGVDNLRIARMSSEDFANAWLGRTQSRRLREWGVEDYDFTTLLVDPPRAGLDDDTLALARHFDRIVYISCNPETLAANVRALGSDYRIEAAALFDQFPYTHHMEAGLVLSRV</sequence>
<keyword evidence="11" id="KW-1185">Reference proteome</keyword>
<organism evidence="10 11">
    <name type="scientific">Saccharospirillum salsuginis</name>
    <dbReference type="NCBI Taxonomy" id="418750"/>
    <lineage>
        <taxon>Bacteria</taxon>
        <taxon>Pseudomonadati</taxon>
        <taxon>Pseudomonadota</taxon>
        <taxon>Gammaproteobacteria</taxon>
        <taxon>Oceanospirillales</taxon>
        <taxon>Saccharospirillaceae</taxon>
        <taxon>Saccharospirillum</taxon>
    </lineage>
</organism>
<keyword evidence="3 7" id="KW-0949">S-adenosyl-L-methionine</keyword>
<dbReference type="PROSITE" id="PS01230">
    <property type="entry name" value="TRMA_1"/>
    <property type="match status" value="1"/>
</dbReference>
<dbReference type="GO" id="GO:0000049">
    <property type="term" value="F:tRNA binding"/>
    <property type="evidence" value="ECO:0007669"/>
    <property type="project" value="TreeGrafter"/>
</dbReference>
<dbReference type="Gene3D" id="3.40.50.150">
    <property type="entry name" value="Vaccinia Virus protein VP39"/>
    <property type="match status" value="1"/>
</dbReference>
<dbReference type="InterPro" id="IPR010280">
    <property type="entry name" value="U5_MeTrfase_fam"/>
</dbReference>
<feature type="binding site" evidence="7 8">
    <location>
        <position position="185"/>
    </location>
    <ligand>
        <name>S-adenosyl-L-methionine</name>
        <dbReference type="ChEBI" id="CHEBI:59789"/>
    </ligand>
</feature>
<proteinExistence type="inferred from homology"/>
<reference evidence="10" key="2">
    <citation type="submission" date="2020-09" db="EMBL/GenBank/DDBJ databases">
        <authorList>
            <person name="Sun Q."/>
            <person name="Kim S."/>
        </authorList>
    </citation>
    <scope>NUCLEOTIDE SEQUENCE</scope>
    <source>
        <strain evidence="10">KCTC 22169</strain>
    </source>
</reference>
<evidence type="ECO:0000256" key="5">
    <source>
        <dbReference type="ARBA" id="ARBA00051255"/>
    </source>
</evidence>
<dbReference type="CDD" id="cd02440">
    <property type="entry name" value="AdoMet_MTases"/>
    <property type="match status" value="1"/>
</dbReference>
<evidence type="ECO:0000256" key="1">
    <source>
        <dbReference type="ARBA" id="ARBA00022603"/>
    </source>
</evidence>
<feature type="active site" description="Proton acceptor" evidence="7">
    <location>
        <position position="353"/>
    </location>
</feature>
<dbReference type="RefSeq" id="WP_189608270.1">
    <property type="nucleotide sequence ID" value="NZ_BMXR01000004.1"/>
</dbReference>
<dbReference type="InterPro" id="IPR030391">
    <property type="entry name" value="MeTrfase_TrmA_CS"/>
</dbReference>
<dbReference type="NCBIfam" id="TIGR02143">
    <property type="entry name" value="trmA_only"/>
    <property type="match status" value="1"/>
</dbReference>
<dbReference type="GO" id="GO:0030488">
    <property type="term" value="P:tRNA methylation"/>
    <property type="evidence" value="ECO:0007669"/>
    <property type="project" value="UniProtKB-UniRule"/>
</dbReference>
<feature type="binding site" evidence="7 8">
    <location>
        <position position="213"/>
    </location>
    <ligand>
        <name>S-adenosyl-L-methionine</name>
        <dbReference type="ChEBI" id="CHEBI:59789"/>
    </ligand>
</feature>
<dbReference type="InterPro" id="IPR030390">
    <property type="entry name" value="MeTrfase_TrmA_AS"/>
</dbReference>
<dbReference type="HAMAP" id="MF_01011">
    <property type="entry name" value="RNA_methyltr_TrmA"/>
    <property type="match status" value="1"/>
</dbReference>
<evidence type="ECO:0000256" key="6">
    <source>
        <dbReference type="ARBA" id="ARBA00052788"/>
    </source>
</evidence>
<evidence type="ECO:0000313" key="11">
    <source>
        <dbReference type="Proteomes" id="UP000626148"/>
    </source>
</evidence>
<comment type="similarity">
    <text evidence="7">Belongs to the class I-like SAM-binding methyltransferase superfamily. RNA M5U methyltransferase family. TrmA subfamily.</text>
</comment>
<dbReference type="EC" id="2.1.1.35" evidence="7"/>
<dbReference type="Proteomes" id="UP000626148">
    <property type="component" value="Unassembled WGS sequence"/>
</dbReference>
<evidence type="ECO:0000313" key="10">
    <source>
        <dbReference type="EMBL" id="GGX51601.1"/>
    </source>
</evidence>
<evidence type="ECO:0000256" key="2">
    <source>
        <dbReference type="ARBA" id="ARBA00022679"/>
    </source>
</evidence>
<dbReference type="InterPro" id="IPR011869">
    <property type="entry name" value="TrmA_MeTrfase"/>
</dbReference>
<dbReference type="PANTHER" id="PTHR47790:SF2">
    <property type="entry name" value="TRNA_TMRNA (URACIL-C(5))-METHYLTRANSFERASE"/>
    <property type="match status" value="1"/>
</dbReference>
<comment type="catalytic activity">
    <reaction evidence="6 7">
        <text>uridine(54) in tRNA + S-adenosyl-L-methionine = 5-methyluridine(54) in tRNA + S-adenosyl-L-homocysteine + H(+)</text>
        <dbReference type="Rhea" id="RHEA:42712"/>
        <dbReference type="Rhea" id="RHEA-COMP:10167"/>
        <dbReference type="Rhea" id="RHEA-COMP:10193"/>
        <dbReference type="ChEBI" id="CHEBI:15378"/>
        <dbReference type="ChEBI" id="CHEBI:57856"/>
        <dbReference type="ChEBI" id="CHEBI:59789"/>
        <dbReference type="ChEBI" id="CHEBI:65315"/>
        <dbReference type="ChEBI" id="CHEBI:74447"/>
        <dbReference type="EC" id="2.1.1.35"/>
    </reaction>
</comment>
<evidence type="ECO:0000256" key="3">
    <source>
        <dbReference type="ARBA" id="ARBA00022691"/>
    </source>
</evidence>
<dbReference type="Gene3D" id="2.40.50.1070">
    <property type="match status" value="1"/>
</dbReference>
<gene>
    <name evidence="7 10" type="primary">trmA</name>
    <name evidence="10" type="ORF">GCM10007392_18610</name>
</gene>
<comment type="catalytic activity">
    <reaction evidence="5 7">
        <text>uridine(341) in tmRNA + S-adenosyl-L-methionine = 5-methyluridine(341) in tmRNA + S-adenosyl-L-homocysteine + H(+)</text>
        <dbReference type="Rhea" id="RHEA:43612"/>
        <dbReference type="Rhea" id="RHEA-COMP:10630"/>
        <dbReference type="Rhea" id="RHEA-COMP:10631"/>
        <dbReference type="ChEBI" id="CHEBI:15378"/>
        <dbReference type="ChEBI" id="CHEBI:57856"/>
        <dbReference type="ChEBI" id="CHEBI:59789"/>
        <dbReference type="ChEBI" id="CHEBI:65315"/>
        <dbReference type="ChEBI" id="CHEBI:74447"/>
    </reaction>
</comment>
<dbReference type="FunFam" id="3.40.50.150:FF:000012">
    <property type="entry name" value="tRNA/tmRNA (uracil-C(5))-methyltransferase"/>
    <property type="match status" value="1"/>
</dbReference>
<protein>
    <recommendedName>
        <fullName evidence="7">tRNA/tmRNA (uracil-C(5))-methyltransferase</fullName>
        <ecNumber evidence="7">2.1.1.35</ecNumber>
    </recommendedName>
    <alternativeName>
        <fullName evidence="7">tRNA (uracil(54)-C(5))-methyltransferase</fullName>
    </alternativeName>
    <alternativeName>
        <fullName evidence="7">tRNA(m5U54)-methyltransferase</fullName>
        <shortName evidence="7">RUMT</shortName>
    </alternativeName>
    <alternativeName>
        <fullName evidence="7">tmRNA (uracil(341)-C(5))-methyltransferase</fullName>
    </alternativeName>
</protein>
<comment type="function">
    <text evidence="7">Dual-specificity methyltransferase that catalyzes the formation of 5-methyluridine at position 54 (m5U54) in all tRNAs, and that of position 341 (m5U341) in tmRNA (transfer-mRNA).</text>
</comment>
<dbReference type="PANTHER" id="PTHR47790">
    <property type="entry name" value="TRNA/TMRNA (URACIL-C(5))-METHYLTRANSFERASE"/>
    <property type="match status" value="1"/>
</dbReference>
<dbReference type="PROSITE" id="PS51687">
    <property type="entry name" value="SAM_MT_RNA_M5U"/>
    <property type="match status" value="1"/>
</dbReference>
<feature type="binding site" evidence="7 8">
    <location>
        <position position="294"/>
    </location>
    <ligand>
        <name>S-adenosyl-L-methionine</name>
        <dbReference type="ChEBI" id="CHEBI:59789"/>
    </ligand>
</feature>
<dbReference type="Pfam" id="PF05958">
    <property type="entry name" value="tRNA_U5-meth_tr"/>
    <property type="match status" value="1"/>
</dbReference>
<evidence type="ECO:0000256" key="9">
    <source>
        <dbReference type="PROSITE-ProRule" id="PRU10015"/>
    </source>
</evidence>
<dbReference type="EMBL" id="BMXR01000004">
    <property type="protein sequence ID" value="GGX51601.1"/>
    <property type="molecule type" value="Genomic_DNA"/>
</dbReference>
<keyword evidence="4 7" id="KW-0819">tRNA processing</keyword>
<dbReference type="AlphaFoldDB" id="A0A918K6V8"/>
<evidence type="ECO:0000256" key="8">
    <source>
        <dbReference type="PROSITE-ProRule" id="PRU01024"/>
    </source>
</evidence>
<dbReference type="FunFam" id="2.40.50.1070:FF:000001">
    <property type="entry name" value="tRNA/tmRNA (uracil-C(5))-methyltransferase"/>
    <property type="match status" value="1"/>
</dbReference>
<dbReference type="GO" id="GO:0005829">
    <property type="term" value="C:cytosol"/>
    <property type="evidence" value="ECO:0007669"/>
    <property type="project" value="TreeGrafter"/>
</dbReference>
<reference evidence="10" key="1">
    <citation type="journal article" date="2014" name="Int. J. Syst. Evol. Microbiol.">
        <title>Complete genome sequence of Corynebacterium casei LMG S-19264T (=DSM 44701T), isolated from a smear-ripened cheese.</title>
        <authorList>
            <consortium name="US DOE Joint Genome Institute (JGI-PGF)"/>
            <person name="Walter F."/>
            <person name="Albersmeier A."/>
            <person name="Kalinowski J."/>
            <person name="Ruckert C."/>
        </authorList>
    </citation>
    <scope>NUCLEOTIDE SEQUENCE</scope>
    <source>
        <strain evidence="10">KCTC 22169</strain>
    </source>
</reference>
<dbReference type="GO" id="GO:0030697">
    <property type="term" value="F:tRNA (uracil(54)-C5)-methyltransferase activity, S-adenosyl methionine-dependent"/>
    <property type="evidence" value="ECO:0007669"/>
    <property type="project" value="UniProtKB-UniRule"/>
</dbReference>
<feature type="binding site" evidence="7">
    <location>
        <position position="218"/>
    </location>
    <ligand>
        <name>S-adenosyl-L-methionine</name>
        <dbReference type="ChEBI" id="CHEBI:59789"/>
    </ligand>
</feature>
<feature type="binding site" evidence="7 8">
    <location>
        <position position="234"/>
    </location>
    <ligand>
        <name>S-adenosyl-L-methionine</name>
        <dbReference type="ChEBI" id="CHEBI:59789"/>
    </ligand>
</feature>